<evidence type="ECO:0000256" key="1">
    <source>
        <dbReference type="SAM" id="MobiDB-lite"/>
    </source>
</evidence>
<dbReference type="AlphaFoldDB" id="A0A7K3LVP7"/>
<evidence type="ECO:0000313" key="3">
    <source>
        <dbReference type="Proteomes" id="UP000466307"/>
    </source>
</evidence>
<sequence>MDLTKCVFESADGLDGLWISDTCVLQGATDADPGWRLLRLRRLRARRRVIFDEVLERRRARGVPPDPTIPDEANPQATGVPVPTEASV</sequence>
<protein>
    <submittedName>
        <fullName evidence="2">Uncharacterized protein</fullName>
    </submittedName>
</protein>
<reference evidence="2 3" key="1">
    <citation type="submission" date="2020-01" db="EMBL/GenBank/DDBJ databases">
        <title>Investigation of new actinobacteria for the biodesulphurisation of diesel fuel.</title>
        <authorList>
            <person name="Athi Narayanan S.M."/>
        </authorList>
    </citation>
    <scope>NUCLEOTIDE SEQUENCE [LARGE SCALE GENOMIC DNA]</scope>
    <source>
        <strain evidence="2 3">213E</strain>
    </source>
</reference>
<feature type="region of interest" description="Disordered" evidence="1">
    <location>
        <begin position="60"/>
        <end position="88"/>
    </location>
</feature>
<dbReference type="EMBL" id="JAADZU010000116">
    <property type="protein sequence ID" value="NDK92360.1"/>
    <property type="molecule type" value="Genomic_DNA"/>
</dbReference>
<evidence type="ECO:0000313" key="2">
    <source>
        <dbReference type="EMBL" id="NDK92360.1"/>
    </source>
</evidence>
<accession>A0A7K3LVP7</accession>
<dbReference type="Proteomes" id="UP000466307">
    <property type="component" value="Unassembled WGS sequence"/>
</dbReference>
<organism evidence="2 3">
    <name type="scientific">Gordonia desulfuricans</name>
    <dbReference type="NCBI Taxonomy" id="89051"/>
    <lineage>
        <taxon>Bacteria</taxon>
        <taxon>Bacillati</taxon>
        <taxon>Actinomycetota</taxon>
        <taxon>Actinomycetes</taxon>
        <taxon>Mycobacteriales</taxon>
        <taxon>Gordoniaceae</taxon>
        <taxon>Gordonia</taxon>
    </lineage>
</organism>
<keyword evidence="3" id="KW-1185">Reference proteome</keyword>
<gene>
    <name evidence="2" type="ORF">GYA93_22770</name>
</gene>
<dbReference type="RefSeq" id="WP_157079591.1">
    <property type="nucleotide sequence ID" value="NZ_JAADZU010000116.1"/>
</dbReference>
<proteinExistence type="predicted"/>
<comment type="caution">
    <text evidence="2">The sequence shown here is derived from an EMBL/GenBank/DDBJ whole genome shotgun (WGS) entry which is preliminary data.</text>
</comment>
<name>A0A7K3LVP7_9ACTN</name>